<evidence type="ECO:0000256" key="3">
    <source>
        <dbReference type="ARBA" id="ARBA00022604"/>
    </source>
</evidence>
<protein>
    <submittedName>
        <fullName evidence="5">Uncharacterized protein</fullName>
    </submittedName>
</protein>
<organism evidence="5 6">
    <name type="scientific">Xanthoceras sorbifolium</name>
    <dbReference type="NCBI Taxonomy" id="99658"/>
    <lineage>
        <taxon>Eukaryota</taxon>
        <taxon>Viridiplantae</taxon>
        <taxon>Streptophyta</taxon>
        <taxon>Embryophyta</taxon>
        <taxon>Tracheophyta</taxon>
        <taxon>Spermatophyta</taxon>
        <taxon>Magnoliopsida</taxon>
        <taxon>eudicotyledons</taxon>
        <taxon>Gunneridae</taxon>
        <taxon>Pentapetalae</taxon>
        <taxon>rosids</taxon>
        <taxon>malvids</taxon>
        <taxon>Sapindales</taxon>
        <taxon>Sapindaceae</taxon>
        <taxon>Xanthoceroideae</taxon>
        <taxon>Xanthoceras</taxon>
    </lineage>
</organism>
<evidence type="ECO:0000256" key="2">
    <source>
        <dbReference type="ARBA" id="ARBA00022473"/>
    </source>
</evidence>
<feature type="compositionally biased region" description="Low complexity" evidence="4">
    <location>
        <begin position="24"/>
        <end position="36"/>
    </location>
</feature>
<dbReference type="PANTHER" id="PTHR31374">
    <property type="entry name" value="AUXIN-INDUCED PROTEIN-LIKE-RELATED"/>
    <property type="match status" value="1"/>
</dbReference>
<dbReference type="Proteomes" id="UP000827721">
    <property type="component" value="Unassembled WGS sequence"/>
</dbReference>
<dbReference type="InterPro" id="IPR003676">
    <property type="entry name" value="SAUR_fam"/>
</dbReference>
<accession>A0ABQ8IPS9</accession>
<comment type="caution">
    <text evidence="5">The sequence shown here is derived from an EMBL/GenBank/DDBJ whole genome shotgun (WGS) entry which is preliminary data.</text>
</comment>
<reference evidence="5 6" key="1">
    <citation type="submission" date="2021-02" db="EMBL/GenBank/DDBJ databases">
        <title>Plant Genome Project.</title>
        <authorList>
            <person name="Zhang R.-G."/>
        </authorList>
    </citation>
    <scope>NUCLEOTIDE SEQUENCE [LARGE SCALE GENOMIC DNA]</scope>
    <source>
        <tissue evidence="5">Leaves</tissue>
    </source>
</reference>
<dbReference type="PANTHER" id="PTHR31374:SF199">
    <property type="entry name" value="SMALL AUXIN-UP RNA-RELATED"/>
    <property type="match status" value="1"/>
</dbReference>
<proteinExistence type="inferred from homology"/>
<feature type="compositionally biased region" description="Polar residues" evidence="4">
    <location>
        <begin position="37"/>
        <end position="48"/>
    </location>
</feature>
<comment type="similarity">
    <text evidence="1">Belongs to the ARG7 family.</text>
</comment>
<keyword evidence="2" id="KW-0217">Developmental protein</keyword>
<evidence type="ECO:0000313" key="5">
    <source>
        <dbReference type="EMBL" id="KAH7578545.1"/>
    </source>
</evidence>
<keyword evidence="3" id="KW-0341">Growth regulation</keyword>
<evidence type="ECO:0000313" key="6">
    <source>
        <dbReference type="Proteomes" id="UP000827721"/>
    </source>
</evidence>
<evidence type="ECO:0000256" key="4">
    <source>
        <dbReference type="SAM" id="MobiDB-lite"/>
    </source>
</evidence>
<gene>
    <name evidence="5" type="ORF">JRO89_XS01G0396900</name>
</gene>
<name>A0ABQ8IPS9_9ROSI</name>
<dbReference type="EMBL" id="JAFEMO010000001">
    <property type="protein sequence ID" value="KAH7578545.1"/>
    <property type="molecule type" value="Genomic_DNA"/>
</dbReference>
<evidence type="ECO:0000256" key="1">
    <source>
        <dbReference type="ARBA" id="ARBA00006974"/>
    </source>
</evidence>
<keyword evidence="6" id="KW-1185">Reference proteome</keyword>
<dbReference type="Pfam" id="PF02519">
    <property type="entry name" value="Auxin_inducible"/>
    <property type="match status" value="1"/>
</dbReference>
<feature type="region of interest" description="Disordered" evidence="4">
    <location>
        <begin position="24"/>
        <end position="63"/>
    </location>
</feature>
<sequence>MDMIKQKWKKNLISKTWERCKSVGYSSSNKSSAGNSLTRSKTWHCTTKSSSSSPEKERPNNKCHQVAPEGCFTVYVGPQKERFVVNTKFANHPLFKMLLEDAELEYGYDTQGPILLPCKVDLFYKVLAAMESEDDDDIDHHHPKGYSPLILCSPARRPSHRSSKAYRLFSPSRLLKLNGF</sequence>